<dbReference type="VEuPathDB" id="VectorBase:ISCI021489"/>
<protein>
    <submittedName>
        <fullName evidence="1 2">Uncharacterized protein</fullName>
    </submittedName>
</protein>
<dbReference type="InParanoid" id="B7Q723"/>
<evidence type="ECO:0000313" key="2">
    <source>
        <dbReference type="EnsemblMetazoa" id="ISCW021489-PA"/>
    </source>
</evidence>
<reference evidence="2" key="2">
    <citation type="submission" date="2020-05" db="UniProtKB">
        <authorList>
            <consortium name="EnsemblMetazoa"/>
        </authorList>
    </citation>
    <scope>IDENTIFICATION</scope>
    <source>
        <strain evidence="2">wikel</strain>
    </source>
</reference>
<proteinExistence type="predicted"/>
<dbReference type="EnsemblMetazoa" id="ISCW021489-RA">
    <property type="protein sequence ID" value="ISCW021489-PA"/>
    <property type="gene ID" value="ISCW021489"/>
</dbReference>
<evidence type="ECO:0000313" key="3">
    <source>
        <dbReference type="Proteomes" id="UP000001555"/>
    </source>
</evidence>
<accession>B7Q723</accession>
<sequence>MCRHRRRPALVSCGNRLQLETVRTSVLVSAGERARGVVTGGRSRDIHFATLRMKNGRLSAAASGKTPRCSENPGPAALCVPSTLRARTDR</sequence>
<dbReference type="Proteomes" id="UP000001555">
    <property type="component" value="Unassembled WGS sequence"/>
</dbReference>
<keyword evidence="3" id="KW-1185">Reference proteome</keyword>
<dbReference type="VEuPathDB" id="VectorBase:ISCW021489"/>
<reference evidence="1 3" key="1">
    <citation type="submission" date="2008-03" db="EMBL/GenBank/DDBJ databases">
        <title>Annotation of Ixodes scapularis.</title>
        <authorList>
            <consortium name="Ixodes scapularis Genome Project Consortium"/>
            <person name="Caler E."/>
            <person name="Hannick L.I."/>
            <person name="Bidwell S."/>
            <person name="Joardar V."/>
            <person name="Thiagarajan M."/>
            <person name="Amedeo P."/>
            <person name="Galinsky K.J."/>
            <person name="Schobel S."/>
            <person name="Inman J."/>
            <person name="Hostetler J."/>
            <person name="Miller J."/>
            <person name="Hammond M."/>
            <person name="Megy K."/>
            <person name="Lawson D."/>
            <person name="Kodira C."/>
            <person name="Sutton G."/>
            <person name="Meyer J."/>
            <person name="Hill C.A."/>
            <person name="Birren B."/>
            <person name="Nene V."/>
            <person name="Collins F."/>
            <person name="Alarcon-Chaidez F."/>
            <person name="Wikel S."/>
            <person name="Strausberg R."/>
        </authorList>
    </citation>
    <scope>NUCLEOTIDE SEQUENCE [LARGE SCALE GENOMIC DNA]</scope>
    <source>
        <strain evidence="3">Wikel</strain>
        <strain evidence="1">Wikel colony</strain>
    </source>
</reference>
<dbReference type="AlphaFoldDB" id="B7Q723"/>
<dbReference type="EMBL" id="DS871365">
    <property type="protein sequence ID" value="EEC14645.1"/>
    <property type="molecule type" value="Genomic_DNA"/>
</dbReference>
<name>B7Q723_IXOSC</name>
<dbReference type="HOGENOM" id="CLU_2443291_0_0_1"/>
<dbReference type="PaxDb" id="6945-B7Q723"/>
<evidence type="ECO:0000313" key="1">
    <source>
        <dbReference type="EMBL" id="EEC14645.1"/>
    </source>
</evidence>
<organism>
    <name type="scientific">Ixodes scapularis</name>
    <name type="common">Black-legged tick</name>
    <name type="synonym">Deer tick</name>
    <dbReference type="NCBI Taxonomy" id="6945"/>
    <lineage>
        <taxon>Eukaryota</taxon>
        <taxon>Metazoa</taxon>
        <taxon>Ecdysozoa</taxon>
        <taxon>Arthropoda</taxon>
        <taxon>Chelicerata</taxon>
        <taxon>Arachnida</taxon>
        <taxon>Acari</taxon>
        <taxon>Parasitiformes</taxon>
        <taxon>Ixodida</taxon>
        <taxon>Ixodoidea</taxon>
        <taxon>Ixodidae</taxon>
        <taxon>Ixodinae</taxon>
        <taxon>Ixodes</taxon>
    </lineage>
</organism>
<gene>
    <name evidence="1" type="ORF">IscW_ISCW021489</name>
</gene>
<dbReference type="EMBL" id="ABJB010914934">
    <property type="status" value="NOT_ANNOTATED_CDS"/>
    <property type="molecule type" value="Genomic_DNA"/>
</dbReference>